<dbReference type="CDD" id="cd21546">
    <property type="entry name" value="SPOC_FPA-like"/>
    <property type="match status" value="1"/>
</dbReference>
<dbReference type="Proteomes" id="UP000796880">
    <property type="component" value="Unassembled WGS sequence"/>
</dbReference>
<evidence type="ECO:0000313" key="7">
    <source>
        <dbReference type="EMBL" id="KAF3445150.1"/>
    </source>
</evidence>
<keyword evidence="2 4" id="KW-0694">RNA-binding</keyword>
<accession>A0A8K0H3R5</accession>
<feature type="region of interest" description="Disordered" evidence="5">
    <location>
        <begin position="883"/>
        <end position="905"/>
    </location>
</feature>
<feature type="compositionally biased region" description="Basic and acidic residues" evidence="5">
    <location>
        <begin position="893"/>
        <end position="903"/>
    </location>
</feature>
<feature type="region of interest" description="Disordered" evidence="5">
    <location>
        <begin position="751"/>
        <end position="849"/>
    </location>
</feature>
<dbReference type="SMART" id="SM00360">
    <property type="entry name" value="RRM"/>
    <property type="match status" value="2"/>
</dbReference>
<gene>
    <name evidence="7" type="ORF">FNV43_RR14843</name>
</gene>
<feature type="region of interest" description="Disordered" evidence="5">
    <location>
        <begin position="1"/>
        <end position="38"/>
    </location>
</feature>
<feature type="compositionally biased region" description="Low complexity" evidence="5">
    <location>
        <begin position="24"/>
        <end position="36"/>
    </location>
</feature>
<keyword evidence="8" id="KW-1185">Reference proteome</keyword>
<comment type="caution">
    <text evidence="7">The sequence shown here is derived from an EMBL/GenBank/DDBJ whole genome shotgun (WGS) entry which is preliminary data.</text>
</comment>
<feature type="compositionally biased region" description="Polar residues" evidence="5">
    <location>
        <begin position="770"/>
        <end position="849"/>
    </location>
</feature>
<organism evidence="7 8">
    <name type="scientific">Rhamnella rubrinervis</name>
    <dbReference type="NCBI Taxonomy" id="2594499"/>
    <lineage>
        <taxon>Eukaryota</taxon>
        <taxon>Viridiplantae</taxon>
        <taxon>Streptophyta</taxon>
        <taxon>Embryophyta</taxon>
        <taxon>Tracheophyta</taxon>
        <taxon>Spermatophyta</taxon>
        <taxon>Magnoliopsida</taxon>
        <taxon>eudicotyledons</taxon>
        <taxon>Gunneridae</taxon>
        <taxon>Pentapetalae</taxon>
        <taxon>rosids</taxon>
        <taxon>fabids</taxon>
        <taxon>Rosales</taxon>
        <taxon>Rhamnaceae</taxon>
        <taxon>rhamnoid group</taxon>
        <taxon>Rhamneae</taxon>
        <taxon>Rhamnella</taxon>
    </lineage>
</organism>
<reference evidence="7" key="1">
    <citation type="submission" date="2020-03" db="EMBL/GenBank/DDBJ databases">
        <title>A high-quality chromosome-level genome assembly of a woody plant with both climbing and erect habits, Rhamnella rubrinervis.</title>
        <authorList>
            <person name="Lu Z."/>
            <person name="Yang Y."/>
            <person name="Zhu X."/>
            <person name="Sun Y."/>
        </authorList>
    </citation>
    <scope>NUCLEOTIDE SEQUENCE</scope>
    <source>
        <strain evidence="7">BYM</strain>
        <tissue evidence="7">Leaf</tissue>
    </source>
</reference>
<dbReference type="CDD" id="cd00590">
    <property type="entry name" value="RRM_SF"/>
    <property type="match status" value="2"/>
</dbReference>
<dbReference type="PROSITE" id="PS50102">
    <property type="entry name" value="RRM"/>
    <property type="match status" value="2"/>
</dbReference>
<sequence length="925" mass="102591">MTSRGGRDRFRRDYNSRIEDKSSSHSGSGRFSSNSSKFAPPSRHLWVGNLSHSISESDLTHHFLYFGELESVAFQPGRSYAFINFKREEDAIAAMETLQGFLVAGNPLRIEFAKADKSSAPSHEEDYSLRQNDQYSELRESPFLQREFRNRHASPDQFYPEKSSTNHKNTEASAVLWIGFPALLKVDETILRKAFSPFGEIEKITAFPGRSYAFVRFRSVTSACRAKDMLQGKLFGNPRVHICFAKSDSGSSSGGRNSINVPSSPHLSLNGRLGSSENFQRNRKSGSLVGDPSTRSQMILNLDSGDFDAYDSNRKGFEKRRFGEVDSELGLSQDMYEYQSSPTREKHGYLHDVSRRLPETETLYEEPWDLPEDVHFFHGAKKLKTASFPPEKELPEYPFSDEQEKHVHPRIFSDFPQDRKYDSGPLAYKRIHDYPMNLSLPQEERSDQWKESYDSLHGLGGSASLLSNPVERKRLTPESDSPSLKVWKWEGTIAKGGTPVCRARCFPVGKVLDIMLPEFLDCTARTGLDMLSKHYYQAASAWVVFFVPESDTDIGFYNEFMHYLGEKQRAAVAKLDEKTTLFLVPPSDFSEKVLKVPGKLSISGVVLRLEHPSSNIGSLHHQQERKDTSLLSFPVNASHPRSSTSSSAYIPSLTSFPDSAKAGVSNLSFPGNVISSAPTASFSGSALAIDSKSDAGEDRREYHPHPRLGPNWSSHHMHNTIPGSRIIASEVSHSHVDPMVREHPLVMTRRSMRETGSSNSRNGASGIPLSGNSNSAVQETQSGVSSSMPMASLQSQHLTQLASSLRGQQRHSGSNANASMENVFRQASMTSESESRFGASQNYTSDGNSPLAQGKLLQQSLQQISGVSAAPLMIQSLTAIEAQGNQQPPNTSTHEEGEADPQKRLQATLQLAAALLQQIHQGKGN</sequence>
<dbReference type="InterPro" id="IPR035979">
    <property type="entry name" value="RBD_domain_sf"/>
</dbReference>
<proteinExistence type="predicted"/>
<evidence type="ECO:0000256" key="5">
    <source>
        <dbReference type="SAM" id="MobiDB-lite"/>
    </source>
</evidence>
<dbReference type="SUPFAM" id="SSF54928">
    <property type="entry name" value="RNA-binding domain, RBD"/>
    <property type="match status" value="2"/>
</dbReference>
<dbReference type="Gene3D" id="3.30.70.330">
    <property type="match status" value="2"/>
</dbReference>
<feature type="compositionally biased region" description="Polar residues" evidence="5">
    <location>
        <begin position="754"/>
        <end position="763"/>
    </location>
</feature>
<keyword evidence="3" id="KW-0539">Nucleus</keyword>
<dbReference type="GO" id="GO:0005634">
    <property type="term" value="C:nucleus"/>
    <property type="evidence" value="ECO:0007669"/>
    <property type="project" value="UniProtKB-SubCell"/>
</dbReference>
<dbReference type="InterPro" id="IPR012677">
    <property type="entry name" value="Nucleotide-bd_a/b_plait_sf"/>
</dbReference>
<dbReference type="PANTHER" id="PTHR23189">
    <property type="entry name" value="RNA RECOGNITION MOTIF-CONTAINING"/>
    <property type="match status" value="1"/>
</dbReference>
<feature type="compositionally biased region" description="Polar residues" evidence="5">
    <location>
        <begin position="256"/>
        <end position="279"/>
    </location>
</feature>
<dbReference type="EMBL" id="VOIH02000006">
    <property type="protein sequence ID" value="KAF3445150.1"/>
    <property type="molecule type" value="Genomic_DNA"/>
</dbReference>
<name>A0A8K0H3R5_9ROSA</name>
<dbReference type="InterPro" id="IPR000504">
    <property type="entry name" value="RRM_dom"/>
</dbReference>
<dbReference type="FunFam" id="3.30.70.330:FF:000522">
    <property type="entry name" value="RNA recognition motif (RRM)-containing protein"/>
    <property type="match status" value="1"/>
</dbReference>
<protein>
    <recommendedName>
        <fullName evidence="6">RRM domain-containing protein</fullName>
    </recommendedName>
</protein>
<dbReference type="GO" id="GO:0003723">
    <property type="term" value="F:RNA binding"/>
    <property type="evidence" value="ECO:0007669"/>
    <property type="project" value="UniProtKB-UniRule"/>
</dbReference>
<evidence type="ECO:0000256" key="1">
    <source>
        <dbReference type="ARBA" id="ARBA00004123"/>
    </source>
</evidence>
<feature type="domain" description="RRM" evidence="6">
    <location>
        <begin position="43"/>
        <end position="115"/>
    </location>
</feature>
<dbReference type="Pfam" id="PF00076">
    <property type="entry name" value="RRM_1"/>
    <property type="match status" value="2"/>
</dbReference>
<dbReference type="OrthoDB" id="439808at2759"/>
<dbReference type="AlphaFoldDB" id="A0A8K0H3R5"/>
<feature type="region of interest" description="Disordered" evidence="5">
    <location>
        <begin position="248"/>
        <end position="294"/>
    </location>
</feature>
<evidence type="ECO:0000256" key="3">
    <source>
        <dbReference type="ARBA" id="ARBA00023242"/>
    </source>
</evidence>
<feature type="domain" description="RRM" evidence="6">
    <location>
        <begin position="173"/>
        <end position="247"/>
    </location>
</feature>
<feature type="compositionally biased region" description="Polar residues" evidence="5">
    <location>
        <begin position="883"/>
        <end position="892"/>
    </location>
</feature>
<evidence type="ECO:0000313" key="8">
    <source>
        <dbReference type="Proteomes" id="UP000796880"/>
    </source>
</evidence>
<evidence type="ECO:0000259" key="6">
    <source>
        <dbReference type="PROSITE" id="PS50102"/>
    </source>
</evidence>
<feature type="region of interest" description="Disordered" evidence="5">
    <location>
        <begin position="691"/>
        <end position="716"/>
    </location>
</feature>
<comment type="subcellular location">
    <subcellularLocation>
        <location evidence="1">Nucleus</location>
    </subcellularLocation>
</comment>
<dbReference type="InterPro" id="IPR012921">
    <property type="entry name" value="SPOC_C"/>
</dbReference>
<evidence type="ECO:0000256" key="2">
    <source>
        <dbReference type="ARBA" id="ARBA00022884"/>
    </source>
</evidence>
<feature type="compositionally biased region" description="Basic and acidic residues" evidence="5">
    <location>
        <begin position="1"/>
        <end position="23"/>
    </location>
</feature>
<evidence type="ECO:0000256" key="4">
    <source>
        <dbReference type="PROSITE-ProRule" id="PRU00176"/>
    </source>
</evidence>
<dbReference type="Pfam" id="PF07744">
    <property type="entry name" value="SPOC"/>
    <property type="match status" value="1"/>
</dbReference>
<feature type="compositionally biased region" description="Basic and acidic residues" evidence="5">
    <location>
        <begin position="691"/>
        <end position="704"/>
    </location>
</feature>